<evidence type="ECO:0000313" key="3">
    <source>
        <dbReference type="Proteomes" id="UP000192472"/>
    </source>
</evidence>
<evidence type="ECO:0000259" key="1">
    <source>
        <dbReference type="Pfam" id="PF00685"/>
    </source>
</evidence>
<proteinExistence type="predicted"/>
<dbReference type="EMBL" id="FWYF01000002">
    <property type="protein sequence ID" value="SMD33876.1"/>
    <property type="molecule type" value="Genomic_DNA"/>
</dbReference>
<dbReference type="Gene3D" id="3.40.50.300">
    <property type="entry name" value="P-loop containing nucleotide triphosphate hydrolases"/>
    <property type="match status" value="1"/>
</dbReference>
<keyword evidence="2" id="KW-0808">Transferase</keyword>
<evidence type="ECO:0000313" key="2">
    <source>
        <dbReference type="EMBL" id="SMD33876.1"/>
    </source>
</evidence>
<feature type="domain" description="Sulfotransferase" evidence="1">
    <location>
        <begin position="6"/>
        <end position="239"/>
    </location>
</feature>
<keyword evidence="3" id="KW-1185">Reference proteome</keyword>
<dbReference type="STRING" id="692418.SAMN04488029_1719"/>
<dbReference type="Pfam" id="PF00685">
    <property type="entry name" value="Sulfotransfer_1"/>
    <property type="match status" value="1"/>
</dbReference>
<reference evidence="2 3" key="1">
    <citation type="submission" date="2017-04" db="EMBL/GenBank/DDBJ databases">
        <authorList>
            <person name="Afonso C.L."/>
            <person name="Miller P.J."/>
            <person name="Scott M.A."/>
            <person name="Spackman E."/>
            <person name="Goraichik I."/>
            <person name="Dimitrov K.M."/>
            <person name="Suarez D.L."/>
            <person name="Swayne D.E."/>
        </authorList>
    </citation>
    <scope>NUCLEOTIDE SEQUENCE [LARGE SCALE GENOMIC DNA]</scope>
    <source>
        <strain evidence="2 3">DSM 26133</strain>
    </source>
</reference>
<dbReference type="GO" id="GO:0008146">
    <property type="term" value="F:sulfotransferase activity"/>
    <property type="evidence" value="ECO:0007669"/>
    <property type="project" value="InterPro"/>
</dbReference>
<dbReference type="SUPFAM" id="SSF52540">
    <property type="entry name" value="P-loop containing nucleoside triphosphate hydrolases"/>
    <property type="match status" value="1"/>
</dbReference>
<dbReference type="AlphaFoldDB" id="A0A1W2GC60"/>
<gene>
    <name evidence="2" type="ORF">SAMN04488029_1719</name>
</gene>
<accession>A0A1W2GC60</accession>
<dbReference type="InterPro" id="IPR000863">
    <property type="entry name" value="Sulfotransferase_dom"/>
</dbReference>
<dbReference type="RefSeq" id="WP_084372289.1">
    <property type="nucleotide sequence ID" value="NZ_FWYF01000002.1"/>
</dbReference>
<sequence length="272" mass="31864">MDKLHFVSGFPRSGSTLLCNLLNMTDGFFATPTSPTLDMVLQMRKVFSHNVSYKNMDRLTEEVRFQRGMKAYLQSYFADQRVVFDKNRGWVNKLPIVDRMMEDEESKVIFCYRNPVEVFQSIENQYQRTIMMENVDESQNTAGFTTLYNRVETFIADNFTLMSTPVALLEDALTQGHGHRILIVRYDKLCAEPQQTLNMIHQFVGEPPQQYDFSQLKQTTFENDAAYNYKFSHKIREGEVTYSPTKITLPKDAIDRINKRFHWIISRVEKSE</sequence>
<dbReference type="InterPro" id="IPR027417">
    <property type="entry name" value="P-loop_NTPase"/>
</dbReference>
<protein>
    <submittedName>
        <fullName evidence="2">Sulfotransferase</fullName>
    </submittedName>
</protein>
<organism evidence="2 3">
    <name type="scientific">Reichenbachiella faecimaris</name>
    <dbReference type="NCBI Taxonomy" id="692418"/>
    <lineage>
        <taxon>Bacteria</taxon>
        <taxon>Pseudomonadati</taxon>
        <taxon>Bacteroidota</taxon>
        <taxon>Cytophagia</taxon>
        <taxon>Cytophagales</taxon>
        <taxon>Reichenbachiellaceae</taxon>
        <taxon>Reichenbachiella</taxon>
    </lineage>
</organism>
<dbReference type="OrthoDB" id="9766687at2"/>
<dbReference type="Proteomes" id="UP000192472">
    <property type="component" value="Unassembled WGS sequence"/>
</dbReference>
<name>A0A1W2GC60_REIFA</name>